<dbReference type="OMA" id="AWENENS"/>
<accession>A0A1B8AR74</accession>
<keyword evidence="3" id="KW-1185">Reference proteome</keyword>
<dbReference type="STRING" id="36050.A0A1B8AR74"/>
<evidence type="ECO:0000313" key="2">
    <source>
        <dbReference type="EMBL" id="OBS23013.1"/>
    </source>
</evidence>
<gene>
    <name evidence="2" type="ORF">FPOA_09332</name>
</gene>
<comment type="caution">
    <text evidence="2">The sequence shown here is derived from an EMBL/GenBank/DDBJ whole genome shotgun (WGS) entry which is preliminary data.</text>
</comment>
<proteinExistence type="predicted"/>
<dbReference type="Pfam" id="PF22893">
    <property type="entry name" value="ULD_2"/>
    <property type="match status" value="1"/>
</dbReference>
<feature type="domain" description="Ubiquitin-like" evidence="1">
    <location>
        <begin position="420"/>
        <end position="499"/>
    </location>
</feature>
<dbReference type="InterPro" id="IPR054464">
    <property type="entry name" value="ULD_fung"/>
</dbReference>
<dbReference type="EMBL" id="LYXU01000003">
    <property type="protein sequence ID" value="OBS23013.1"/>
    <property type="molecule type" value="Genomic_DNA"/>
</dbReference>
<organism evidence="2 3">
    <name type="scientific">Fusarium poae</name>
    <dbReference type="NCBI Taxonomy" id="36050"/>
    <lineage>
        <taxon>Eukaryota</taxon>
        <taxon>Fungi</taxon>
        <taxon>Dikarya</taxon>
        <taxon>Ascomycota</taxon>
        <taxon>Pezizomycotina</taxon>
        <taxon>Sordariomycetes</taxon>
        <taxon>Hypocreomycetidae</taxon>
        <taxon>Hypocreales</taxon>
        <taxon>Nectriaceae</taxon>
        <taxon>Fusarium</taxon>
    </lineage>
</organism>
<dbReference type="AlphaFoldDB" id="A0A1B8AR74"/>
<evidence type="ECO:0000313" key="3">
    <source>
        <dbReference type="Proteomes" id="UP000091967"/>
    </source>
</evidence>
<reference evidence="2 3" key="1">
    <citation type="submission" date="2016-06" db="EMBL/GenBank/DDBJ databases">
        <title>Living apart together: crosstalk between the core and supernumerary genomes in a fungal plant pathogen.</title>
        <authorList>
            <person name="Vanheule A."/>
            <person name="Audenaert K."/>
            <person name="Warris S."/>
            <person name="Van De Geest H."/>
            <person name="Schijlen E."/>
            <person name="Hofte M."/>
            <person name="De Saeger S."/>
            <person name="Haesaert G."/>
            <person name="Waalwijk C."/>
            <person name="Van Der Lee T."/>
        </authorList>
    </citation>
    <scope>NUCLEOTIDE SEQUENCE [LARGE SCALE GENOMIC DNA]</scope>
    <source>
        <strain evidence="2 3">2516</strain>
    </source>
</reference>
<protein>
    <recommendedName>
        <fullName evidence="1">Ubiquitin-like domain-containing protein</fullName>
    </recommendedName>
</protein>
<name>A0A1B8AR74_FUSPO</name>
<evidence type="ECO:0000259" key="1">
    <source>
        <dbReference type="Pfam" id="PF22893"/>
    </source>
</evidence>
<dbReference type="Proteomes" id="UP000091967">
    <property type="component" value="Unassembled WGS sequence"/>
</dbReference>
<sequence>MEDPNILGIAQMGAKLSSALDLHGETCREARSNNIPNLVSLINSTSATLLKVHKLSQEAPDVFTEVCINDINGLAATCRVLYEGTLVILVHREKHNEEDKTIGSMKQEQFEILLSSLAAKTYSNYRVWEWLRPRLRICEQELRQAKFELMLRFLLGRIAQFQMRTSARSPGDWENERSLRLPAENIAKRRIANHKECSEERERWTKNYEPPIVSLGENKTVVTDSSSVTIAPSPVQVNAVMDKSEITEKKVKPETNNLSPVIVKTSVQEKEDVSSIRSDTTFSADTPSQNWCQRLFSRNSQDEWKYEDIEAYTLNIKNGDKHVAKLPLEEGEIRPALRKLTTKHFWKSRPSLMEQYASLDHVLRQGVDEAISTAKREKSRDMTLVAMSARKIDSSAGINSRVCYTSEMSITLFLSLGAPYAPIYIIGLNKEKWTVPYTSCETVKMIRDLIPTLSRYAVVNPPGIANGGYTILTDDNVTVTPETWESIRRPGMVLRLQTPPFPQPCYPYPPPMPVGPPGGGYAYRPPPPPIHKRPTMADTYQEMNNLLKLSDCWMPDKETIRHGGIGNLLRLWTNAIDTDAQDCGDMSDWSCSGSDFYD</sequence>